<sequence length="94" mass="10334">MTKPSPPRPLFVYSTLRALLLLAWALTGDATKTTAVATLAHPATVHGYARYTVRHRDYPAARKKLDDFEGEVYAPKPVLVTLEDGSTADADMYV</sequence>
<name>A0AAE8MH29_9HYPO</name>
<dbReference type="Proteomes" id="UP001187734">
    <property type="component" value="Unassembled WGS sequence"/>
</dbReference>
<evidence type="ECO:0000313" key="3">
    <source>
        <dbReference type="Proteomes" id="UP001187734"/>
    </source>
</evidence>
<comment type="caution">
    <text evidence="2">The sequence shown here is derived from an EMBL/GenBank/DDBJ whole genome shotgun (WGS) entry which is preliminary data.</text>
</comment>
<dbReference type="InterPro" id="IPR013024">
    <property type="entry name" value="GGCT-like"/>
</dbReference>
<gene>
    <name evidence="2" type="ORF">FTOL_09453</name>
</gene>
<organism evidence="2 3">
    <name type="scientific">Fusarium torulosum</name>
    <dbReference type="NCBI Taxonomy" id="33205"/>
    <lineage>
        <taxon>Eukaryota</taxon>
        <taxon>Fungi</taxon>
        <taxon>Dikarya</taxon>
        <taxon>Ascomycota</taxon>
        <taxon>Pezizomycotina</taxon>
        <taxon>Sordariomycetes</taxon>
        <taxon>Hypocreomycetidae</taxon>
        <taxon>Hypocreales</taxon>
        <taxon>Nectriaceae</taxon>
        <taxon>Fusarium</taxon>
    </lineage>
</organism>
<feature type="chain" id="PRO_5041996148" evidence="1">
    <location>
        <begin position="31"/>
        <end position="94"/>
    </location>
</feature>
<keyword evidence="3" id="KW-1185">Reference proteome</keyword>
<evidence type="ECO:0000256" key="1">
    <source>
        <dbReference type="SAM" id="SignalP"/>
    </source>
</evidence>
<accession>A0AAE8MH29</accession>
<reference evidence="2" key="1">
    <citation type="submission" date="2018-03" db="EMBL/GenBank/DDBJ databases">
        <authorList>
            <person name="Guldener U."/>
        </authorList>
    </citation>
    <scope>NUCLEOTIDE SEQUENCE</scope>
</reference>
<protein>
    <submittedName>
        <fullName evidence="2">Uncharacterized protein</fullName>
    </submittedName>
</protein>
<dbReference type="EMBL" id="ONZP01000344">
    <property type="protein sequence ID" value="SPJ82048.1"/>
    <property type="molecule type" value="Genomic_DNA"/>
</dbReference>
<dbReference type="Gene3D" id="3.10.490.10">
    <property type="entry name" value="Gamma-glutamyl cyclotransferase-like"/>
    <property type="match status" value="1"/>
</dbReference>
<dbReference type="InterPro" id="IPR036568">
    <property type="entry name" value="GGCT-like_sf"/>
</dbReference>
<feature type="signal peptide" evidence="1">
    <location>
        <begin position="1"/>
        <end position="30"/>
    </location>
</feature>
<proteinExistence type="predicted"/>
<evidence type="ECO:0000313" key="2">
    <source>
        <dbReference type="EMBL" id="SPJ82048.1"/>
    </source>
</evidence>
<dbReference type="AlphaFoldDB" id="A0AAE8MH29"/>
<dbReference type="SUPFAM" id="SSF110857">
    <property type="entry name" value="Gamma-glutamyl cyclotransferase-like"/>
    <property type="match status" value="1"/>
</dbReference>
<dbReference type="CDD" id="cd06661">
    <property type="entry name" value="GGCT_like"/>
    <property type="match status" value="1"/>
</dbReference>
<keyword evidence="1" id="KW-0732">Signal</keyword>